<keyword evidence="2" id="KW-1185">Reference proteome</keyword>
<protein>
    <submittedName>
        <fullName evidence="1">Uncharacterized protein</fullName>
    </submittedName>
</protein>
<sequence>MSRILPLWREIKILEKRQAPLPSTPYERRRNLLPPQTSFYVRQNMLCLRTPAIASIMSIEVDCLRRSTKVGTLFFDDKHELQFTSGATSSDLRS</sequence>
<gene>
    <name evidence="1" type="ORF">Nepgr_017814</name>
</gene>
<evidence type="ECO:0000313" key="1">
    <source>
        <dbReference type="EMBL" id="GMH15973.1"/>
    </source>
</evidence>
<organism evidence="1 2">
    <name type="scientific">Nepenthes gracilis</name>
    <name type="common">Slender pitcher plant</name>
    <dbReference type="NCBI Taxonomy" id="150966"/>
    <lineage>
        <taxon>Eukaryota</taxon>
        <taxon>Viridiplantae</taxon>
        <taxon>Streptophyta</taxon>
        <taxon>Embryophyta</taxon>
        <taxon>Tracheophyta</taxon>
        <taxon>Spermatophyta</taxon>
        <taxon>Magnoliopsida</taxon>
        <taxon>eudicotyledons</taxon>
        <taxon>Gunneridae</taxon>
        <taxon>Pentapetalae</taxon>
        <taxon>Caryophyllales</taxon>
        <taxon>Nepenthaceae</taxon>
        <taxon>Nepenthes</taxon>
    </lineage>
</organism>
<accession>A0AAD3XSU6</accession>
<reference evidence="1" key="1">
    <citation type="submission" date="2023-05" db="EMBL/GenBank/DDBJ databases">
        <title>Nepenthes gracilis genome sequencing.</title>
        <authorList>
            <person name="Fukushima K."/>
        </authorList>
    </citation>
    <scope>NUCLEOTIDE SEQUENCE</scope>
    <source>
        <strain evidence="1">SING2019-196</strain>
    </source>
</reference>
<dbReference type="EMBL" id="BSYO01000016">
    <property type="protein sequence ID" value="GMH15973.1"/>
    <property type="molecule type" value="Genomic_DNA"/>
</dbReference>
<comment type="caution">
    <text evidence="1">The sequence shown here is derived from an EMBL/GenBank/DDBJ whole genome shotgun (WGS) entry which is preliminary data.</text>
</comment>
<name>A0AAD3XSU6_NEPGR</name>
<dbReference type="Proteomes" id="UP001279734">
    <property type="component" value="Unassembled WGS sequence"/>
</dbReference>
<dbReference type="AlphaFoldDB" id="A0AAD3XSU6"/>
<proteinExistence type="predicted"/>
<evidence type="ECO:0000313" key="2">
    <source>
        <dbReference type="Proteomes" id="UP001279734"/>
    </source>
</evidence>